<gene>
    <name evidence="5" type="ORF">H8706_07915</name>
</gene>
<name>A0A926FA76_9FIRM</name>
<keyword evidence="1 5" id="KW-0413">Isomerase</keyword>
<dbReference type="InterPro" id="IPR027304">
    <property type="entry name" value="Trigger_fact/SurA_dom_sf"/>
</dbReference>
<keyword evidence="3" id="KW-0812">Transmembrane</keyword>
<feature type="compositionally biased region" description="Acidic residues" evidence="2">
    <location>
        <begin position="54"/>
        <end position="85"/>
    </location>
</feature>
<dbReference type="InterPro" id="IPR050245">
    <property type="entry name" value="PrsA_foldase"/>
</dbReference>
<dbReference type="Pfam" id="PF13616">
    <property type="entry name" value="Rotamase_3"/>
    <property type="match status" value="1"/>
</dbReference>
<dbReference type="AlphaFoldDB" id="A0A926FA76"/>
<evidence type="ECO:0000313" key="6">
    <source>
        <dbReference type="Proteomes" id="UP000647416"/>
    </source>
</evidence>
<dbReference type="PROSITE" id="PS50198">
    <property type="entry name" value="PPIC_PPIASE_2"/>
    <property type="match status" value="1"/>
</dbReference>
<keyword evidence="3" id="KW-0472">Membrane</keyword>
<reference evidence="5" key="1">
    <citation type="submission" date="2020-08" db="EMBL/GenBank/DDBJ databases">
        <title>Genome public.</title>
        <authorList>
            <person name="Liu C."/>
            <person name="Sun Q."/>
        </authorList>
    </citation>
    <scope>NUCLEOTIDE SEQUENCE</scope>
    <source>
        <strain evidence="5">NSJ-50</strain>
    </source>
</reference>
<dbReference type="GO" id="GO:0003755">
    <property type="term" value="F:peptidyl-prolyl cis-trans isomerase activity"/>
    <property type="evidence" value="ECO:0007669"/>
    <property type="project" value="UniProtKB-KW"/>
</dbReference>
<dbReference type="Gene3D" id="3.10.50.40">
    <property type="match status" value="1"/>
</dbReference>
<accession>A0A926FA76</accession>
<protein>
    <submittedName>
        <fullName evidence="5">Peptidylprolyl isomerase</fullName>
    </submittedName>
</protein>
<evidence type="ECO:0000256" key="2">
    <source>
        <dbReference type="SAM" id="MobiDB-lite"/>
    </source>
</evidence>
<comment type="caution">
    <text evidence="5">The sequence shown here is derived from an EMBL/GenBank/DDBJ whole genome shotgun (WGS) entry which is preliminary data.</text>
</comment>
<dbReference type="InterPro" id="IPR000297">
    <property type="entry name" value="PPIase_PpiC"/>
</dbReference>
<feature type="region of interest" description="Disordered" evidence="2">
    <location>
        <begin position="23"/>
        <end position="85"/>
    </location>
</feature>
<keyword evidence="6" id="KW-1185">Reference proteome</keyword>
<sequence length="481" mass="53782">MEKKTCKICGREFETEIEDAEICPECENEQAEEQDDLTIDEIENTAEEMSVGETADDTETDENTDDDADGEGEPFDGGLESDENLSEEEILALEEEARKKEAKRKKIITITAAVAGAAVLVSAVLFVPFKKDDAVYKPATVVNAGEKAKVISKRTNLFTLIQSSIEFAKNPDADMIIGGEKIDKSLFEYFYERAQYQLLMKNGMSTASNDEINKFWDNDENTKTALTNAKRDVITFVVAKQKAAEKGITLTDEEKSSIDQYISSYVNDEFLKQMKLTKEQVKYILEGSTLTSKLAQQVTGEEDKYNLTNEQVEAYVKANGEKITAKHILFTTLDQQTYQPLPDEKKAEVKKKAQETLDKIKNGEDFDKLMNELSEDPGLKQYPNGYTFGKGEMVEGFEKAAFALKDNEVSDLVETDYGIHIIKRVPLTLSDSDIQNAKSELQNALFEDEILTWAKSVKILTNDAAINASKPATYGTETKAE</sequence>
<evidence type="ECO:0000259" key="4">
    <source>
        <dbReference type="PROSITE" id="PS50198"/>
    </source>
</evidence>
<evidence type="ECO:0000313" key="5">
    <source>
        <dbReference type="EMBL" id="MBC8596795.1"/>
    </source>
</evidence>
<keyword evidence="3" id="KW-1133">Transmembrane helix</keyword>
<dbReference type="SUPFAM" id="SSF109998">
    <property type="entry name" value="Triger factor/SurA peptide-binding domain-like"/>
    <property type="match status" value="1"/>
</dbReference>
<dbReference type="PANTHER" id="PTHR47245">
    <property type="entry name" value="PEPTIDYLPROLYL ISOMERASE"/>
    <property type="match status" value="1"/>
</dbReference>
<dbReference type="EMBL" id="JACRTE010000008">
    <property type="protein sequence ID" value="MBC8596795.1"/>
    <property type="molecule type" value="Genomic_DNA"/>
</dbReference>
<feature type="transmembrane region" description="Helical" evidence="3">
    <location>
        <begin position="107"/>
        <end position="129"/>
    </location>
</feature>
<feature type="domain" description="PpiC" evidence="4">
    <location>
        <begin position="320"/>
        <end position="426"/>
    </location>
</feature>
<proteinExistence type="predicted"/>
<dbReference type="Proteomes" id="UP000647416">
    <property type="component" value="Unassembled WGS sequence"/>
</dbReference>
<organism evidence="5 6">
    <name type="scientific">Qingrenia yutianensis</name>
    <dbReference type="NCBI Taxonomy" id="2763676"/>
    <lineage>
        <taxon>Bacteria</taxon>
        <taxon>Bacillati</taxon>
        <taxon>Bacillota</taxon>
        <taxon>Clostridia</taxon>
        <taxon>Eubacteriales</taxon>
        <taxon>Oscillospiraceae</taxon>
        <taxon>Qingrenia</taxon>
    </lineage>
</organism>
<evidence type="ECO:0000256" key="1">
    <source>
        <dbReference type="PROSITE-ProRule" id="PRU00278"/>
    </source>
</evidence>
<dbReference type="RefSeq" id="WP_262432182.1">
    <property type="nucleotide sequence ID" value="NZ_JACRTE010000008.1"/>
</dbReference>
<feature type="compositionally biased region" description="Acidic residues" evidence="2">
    <location>
        <begin position="23"/>
        <end position="46"/>
    </location>
</feature>
<evidence type="ECO:0000256" key="3">
    <source>
        <dbReference type="SAM" id="Phobius"/>
    </source>
</evidence>
<dbReference type="InterPro" id="IPR046357">
    <property type="entry name" value="PPIase_dom_sf"/>
</dbReference>
<dbReference type="PANTHER" id="PTHR47245:SF2">
    <property type="entry name" value="PEPTIDYL-PROLYL CIS-TRANS ISOMERASE HP_0175-RELATED"/>
    <property type="match status" value="1"/>
</dbReference>
<dbReference type="SUPFAM" id="SSF54534">
    <property type="entry name" value="FKBP-like"/>
    <property type="match status" value="1"/>
</dbReference>
<keyword evidence="1" id="KW-0697">Rotamase</keyword>